<evidence type="ECO:0000313" key="7">
    <source>
        <dbReference type="Proteomes" id="UP001152798"/>
    </source>
</evidence>
<protein>
    <recommendedName>
        <fullName evidence="8">Intraflagellar transport protein 57 homolog</fullName>
    </recommendedName>
</protein>
<keyword evidence="4" id="KW-0966">Cell projection</keyword>
<comment type="similarity">
    <text evidence="2">Belongs to the IFT57 family.</text>
</comment>
<dbReference type="InterPro" id="IPR019530">
    <property type="entry name" value="Intra-flagellar_transport_57"/>
</dbReference>
<evidence type="ECO:0000313" key="6">
    <source>
        <dbReference type="EMBL" id="CAH1403711.1"/>
    </source>
</evidence>
<dbReference type="EMBL" id="OV725081">
    <property type="protein sequence ID" value="CAH1403711.1"/>
    <property type="molecule type" value="Genomic_DNA"/>
</dbReference>
<dbReference type="AlphaFoldDB" id="A0A9P0HKI9"/>
<gene>
    <name evidence="6" type="ORF">NEZAVI_LOCUS12282</name>
</gene>
<evidence type="ECO:0000256" key="2">
    <source>
        <dbReference type="ARBA" id="ARBA00009415"/>
    </source>
</evidence>
<evidence type="ECO:0000256" key="3">
    <source>
        <dbReference type="ARBA" id="ARBA00023069"/>
    </source>
</evidence>
<proteinExistence type="inferred from homology"/>
<keyword evidence="7" id="KW-1185">Reference proteome</keyword>
<evidence type="ECO:0000256" key="4">
    <source>
        <dbReference type="ARBA" id="ARBA00023273"/>
    </source>
</evidence>
<keyword evidence="3" id="KW-0969">Cilium</keyword>
<dbReference type="OrthoDB" id="423881at2759"/>
<reference evidence="6" key="1">
    <citation type="submission" date="2022-01" db="EMBL/GenBank/DDBJ databases">
        <authorList>
            <person name="King R."/>
        </authorList>
    </citation>
    <scope>NUCLEOTIDE SEQUENCE</scope>
</reference>
<evidence type="ECO:0000256" key="1">
    <source>
        <dbReference type="ARBA" id="ARBA00004138"/>
    </source>
</evidence>
<feature type="coiled-coil region" evidence="5">
    <location>
        <begin position="284"/>
        <end position="343"/>
    </location>
</feature>
<keyword evidence="5" id="KW-0175">Coiled coil</keyword>
<accession>A0A9P0HKI9</accession>
<comment type="subcellular location">
    <subcellularLocation>
        <location evidence="1">Cell projection</location>
        <location evidence="1">Cilium</location>
    </subcellularLocation>
</comment>
<dbReference type="GO" id="GO:0005815">
    <property type="term" value="C:microtubule organizing center"/>
    <property type="evidence" value="ECO:0007669"/>
    <property type="project" value="TreeGrafter"/>
</dbReference>
<sequence>MTAETSRQQQNNDEGQGFQIFMTMENLIDKLKLLDYEEEFIKVLKMRPLNRHYFALQSNTGEQFFMFAALSAWLIRKCGISFKQPEEDDDPNSTIASILDALRNLGIPVDFSPNKLKKGSGVYALQCLNSLVEKAFTVKNITFKKPVPPVEQFDSTQTFDEDEDLELDIDRIEEDMALGVSDVDEDNELDVDDLYLASAFMETTRAEEIIETDVTAEAWNLELEKVVPMLKVSIKSNNTDWRSHLELMKHHQSEIHQISGTVSSELKKFGYEIEETMRKVSKREKLLNSQFEQLLSQYRTLQEELSLVNDKYREVNVGVVERQKILNQISENLESTKQEMEERGATMSDGSPLVHIKKAIKDIKKEICEMDISIAVAEHSIVETKLREKSLQTHLVRTSGMN</sequence>
<dbReference type="Proteomes" id="UP001152798">
    <property type="component" value="Chromosome 5"/>
</dbReference>
<evidence type="ECO:0000256" key="5">
    <source>
        <dbReference type="SAM" id="Coils"/>
    </source>
</evidence>
<dbReference type="PANTHER" id="PTHR16011:SF0">
    <property type="entry name" value="INTRAFLAGELLAR TRANSPORT PROTEIN 57 HOMOLOG"/>
    <property type="match status" value="1"/>
</dbReference>
<dbReference type="PANTHER" id="PTHR16011">
    <property type="entry name" value="IFT57/HIPPI"/>
    <property type="match status" value="1"/>
</dbReference>
<organism evidence="6 7">
    <name type="scientific">Nezara viridula</name>
    <name type="common">Southern green stink bug</name>
    <name type="synonym">Cimex viridulus</name>
    <dbReference type="NCBI Taxonomy" id="85310"/>
    <lineage>
        <taxon>Eukaryota</taxon>
        <taxon>Metazoa</taxon>
        <taxon>Ecdysozoa</taxon>
        <taxon>Arthropoda</taxon>
        <taxon>Hexapoda</taxon>
        <taxon>Insecta</taxon>
        <taxon>Pterygota</taxon>
        <taxon>Neoptera</taxon>
        <taxon>Paraneoptera</taxon>
        <taxon>Hemiptera</taxon>
        <taxon>Heteroptera</taxon>
        <taxon>Panheteroptera</taxon>
        <taxon>Pentatomomorpha</taxon>
        <taxon>Pentatomoidea</taxon>
        <taxon>Pentatomidae</taxon>
        <taxon>Pentatominae</taxon>
        <taxon>Nezara</taxon>
    </lineage>
</organism>
<dbReference type="GO" id="GO:0005794">
    <property type="term" value="C:Golgi apparatus"/>
    <property type="evidence" value="ECO:0007669"/>
    <property type="project" value="TreeGrafter"/>
</dbReference>
<name>A0A9P0HKI9_NEZVI</name>
<dbReference type="GO" id="GO:0030992">
    <property type="term" value="C:intraciliary transport particle B"/>
    <property type="evidence" value="ECO:0007669"/>
    <property type="project" value="TreeGrafter"/>
</dbReference>
<dbReference type="GO" id="GO:0042073">
    <property type="term" value="P:intraciliary transport"/>
    <property type="evidence" value="ECO:0007669"/>
    <property type="project" value="TreeGrafter"/>
</dbReference>
<dbReference type="GO" id="GO:0005929">
    <property type="term" value="C:cilium"/>
    <property type="evidence" value="ECO:0007669"/>
    <property type="project" value="UniProtKB-SubCell"/>
</dbReference>
<dbReference type="GO" id="GO:1905515">
    <property type="term" value="P:non-motile cilium assembly"/>
    <property type="evidence" value="ECO:0007669"/>
    <property type="project" value="TreeGrafter"/>
</dbReference>
<evidence type="ECO:0008006" key="8">
    <source>
        <dbReference type="Google" id="ProtNLM"/>
    </source>
</evidence>
<dbReference type="Pfam" id="PF10498">
    <property type="entry name" value="IFT57"/>
    <property type="match status" value="1"/>
</dbReference>